<reference evidence="3" key="1">
    <citation type="journal article" date="2019" name="Curr. Biol.">
        <title>Genome Sequence of Striga asiatica Provides Insight into the Evolution of Plant Parasitism.</title>
        <authorList>
            <person name="Yoshida S."/>
            <person name="Kim S."/>
            <person name="Wafula E.K."/>
            <person name="Tanskanen J."/>
            <person name="Kim Y.M."/>
            <person name="Honaas L."/>
            <person name="Yang Z."/>
            <person name="Spallek T."/>
            <person name="Conn C.E."/>
            <person name="Ichihashi Y."/>
            <person name="Cheong K."/>
            <person name="Cui S."/>
            <person name="Der J.P."/>
            <person name="Gundlach H."/>
            <person name="Jiao Y."/>
            <person name="Hori C."/>
            <person name="Ishida J.K."/>
            <person name="Kasahara H."/>
            <person name="Kiba T."/>
            <person name="Kim M.S."/>
            <person name="Koo N."/>
            <person name="Laohavisit A."/>
            <person name="Lee Y.H."/>
            <person name="Lumba S."/>
            <person name="McCourt P."/>
            <person name="Mortimer J.C."/>
            <person name="Mutuku J.M."/>
            <person name="Nomura T."/>
            <person name="Sasaki-Sekimoto Y."/>
            <person name="Seto Y."/>
            <person name="Wang Y."/>
            <person name="Wakatake T."/>
            <person name="Sakakibara H."/>
            <person name="Demura T."/>
            <person name="Yamaguchi S."/>
            <person name="Yoneyama K."/>
            <person name="Manabe R.I."/>
            <person name="Nelson D.C."/>
            <person name="Schulman A.H."/>
            <person name="Timko M.P."/>
            <person name="dePamphilis C.W."/>
            <person name="Choi D."/>
            <person name="Shirasu K."/>
        </authorList>
    </citation>
    <scope>NUCLEOTIDE SEQUENCE [LARGE SCALE GENOMIC DNA]</scope>
    <source>
        <strain evidence="3">cv. UVA1</strain>
    </source>
</reference>
<accession>A0A5A7QWP4</accession>
<feature type="region of interest" description="Disordered" evidence="1">
    <location>
        <begin position="52"/>
        <end position="81"/>
    </location>
</feature>
<feature type="compositionally biased region" description="Polar residues" evidence="1">
    <location>
        <begin position="71"/>
        <end position="81"/>
    </location>
</feature>
<organism evidence="2 3">
    <name type="scientific">Striga asiatica</name>
    <name type="common">Asiatic witchweed</name>
    <name type="synonym">Buchnera asiatica</name>
    <dbReference type="NCBI Taxonomy" id="4170"/>
    <lineage>
        <taxon>Eukaryota</taxon>
        <taxon>Viridiplantae</taxon>
        <taxon>Streptophyta</taxon>
        <taxon>Embryophyta</taxon>
        <taxon>Tracheophyta</taxon>
        <taxon>Spermatophyta</taxon>
        <taxon>Magnoliopsida</taxon>
        <taxon>eudicotyledons</taxon>
        <taxon>Gunneridae</taxon>
        <taxon>Pentapetalae</taxon>
        <taxon>asterids</taxon>
        <taxon>lamiids</taxon>
        <taxon>Lamiales</taxon>
        <taxon>Orobanchaceae</taxon>
        <taxon>Buchnereae</taxon>
        <taxon>Striga</taxon>
    </lineage>
</organism>
<sequence>MSGEEDHKNSFPYFSSFHNQDQTMHLSDDQGFAFPIITDHSNSYSTFMYNQPQQQQQNPNTLEFDDHHHNPNPSDNSQMSFSNCLQLGAADYNTLSNAFDLSCSSSDQQHQLVISNNSNNNSNGNKNISMSDDFVYNKEIAAAGSENPQTPNSSGSVSSHEGGVEEDSSKGNKNPQEKTGEEEGQDGKSKNV</sequence>
<keyword evidence="3" id="KW-1185">Reference proteome</keyword>
<dbReference type="AlphaFoldDB" id="A0A5A7QWP4"/>
<name>A0A5A7QWP4_STRAF</name>
<proteinExistence type="predicted"/>
<comment type="caution">
    <text evidence="2">The sequence shown here is derived from an EMBL/GenBank/DDBJ whole genome shotgun (WGS) entry which is preliminary data.</text>
</comment>
<gene>
    <name evidence="2" type="ORF">STAS_27009</name>
</gene>
<dbReference type="EMBL" id="BKCP01008759">
    <property type="protein sequence ID" value="GER49745.1"/>
    <property type="molecule type" value="Genomic_DNA"/>
</dbReference>
<evidence type="ECO:0000313" key="2">
    <source>
        <dbReference type="EMBL" id="GER49745.1"/>
    </source>
</evidence>
<feature type="compositionally biased region" description="Basic and acidic residues" evidence="1">
    <location>
        <begin position="167"/>
        <end position="192"/>
    </location>
</feature>
<evidence type="ECO:0000256" key="1">
    <source>
        <dbReference type="SAM" id="MobiDB-lite"/>
    </source>
</evidence>
<dbReference type="Proteomes" id="UP000325081">
    <property type="component" value="Unassembled WGS sequence"/>
</dbReference>
<protein>
    <submittedName>
        <fullName evidence="2">WRKY transcription factor</fullName>
    </submittedName>
</protein>
<feature type="region of interest" description="Disordered" evidence="1">
    <location>
        <begin position="140"/>
        <end position="192"/>
    </location>
</feature>
<evidence type="ECO:0000313" key="3">
    <source>
        <dbReference type="Proteomes" id="UP000325081"/>
    </source>
</evidence>